<evidence type="ECO:0000313" key="2">
    <source>
        <dbReference type="EMBL" id="NUU78362.1"/>
    </source>
</evidence>
<keyword evidence="1" id="KW-0472">Membrane</keyword>
<keyword evidence="1" id="KW-1133">Transmembrane helix</keyword>
<dbReference type="AlphaFoldDB" id="A0A7Y6C0H6"/>
<keyword evidence="1" id="KW-0812">Transmembrane</keyword>
<dbReference type="Proteomes" id="UP000526125">
    <property type="component" value="Unassembled WGS sequence"/>
</dbReference>
<dbReference type="EMBL" id="JABMCB010000201">
    <property type="protein sequence ID" value="NUU78362.1"/>
    <property type="molecule type" value="Genomic_DNA"/>
</dbReference>
<feature type="transmembrane region" description="Helical" evidence="1">
    <location>
        <begin position="77"/>
        <end position="98"/>
    </location>
</feature>
<evidence type="ECO:0000256" key="1">
    <source>
        <dbReference type="SAM" id="Phobius"/>
    </source>
</evidence>
<dbReference type="RefSeq" id="WP_175397992.1">
    <property type="nucleotide sequence ID" value="NZ_JABMCB010000201.1"/>
</dbReference>
<sequence length="102" mass="11594">MKNRTVAYWLLFINAINLITLVAYPYMLFMSFYMIASSKTDDYILEYIAAGVLATYPVPVLASFTCWAFYKNYKFKTALVMANLILIWVAILLLAALASTLV</sequence>
<feature type="transmembrane region" description="Helical" evidence="1">
    <location>
        <begin position="47"/>
        <end position="70"/>
    </location>
</feature>
<gene>
    <name evidence="2" type="ORF">HP552_24420</name>
</gene>
<protein>
    <submittedName>
        <fullName evidence="2">Uncharacterized protein</fullName>
    </submittedName>
</protein>
<feature type="transmembrane region" description="Helical" evidence="1">
    <location>
        <begin position="7"/>
        <end position="27"/>
    </location>
</feature>
<evidence type="ECO:0000313" key="3">
    <source>
        <dbReference type="Proteomes" id="UP000526125"/>
    </source>
</evidence>
<accession>A0A7Y6C0H6</accession>
<organism evidence="2 3">
    <name type="scientific">Paenibacillus xylanilyticus</name>
    <dbReference type="NCBI Taxonomy" id="248903"/>
    <lineage>
        <taxon>Bacteria</taxon>
        <taxon>Bacillati</taxon>
        <taxon>Bacillota</taxon>
        <taxon>Bacilli</taxon>
        <taxon>Bacillales</taxon>
        <taxon>Paenibacillaceae</taxon>
        <taxon>Paenibacillus</taxon>
    </lineage>
</organism>
<name>A0A7Y6C0H6_9BACL</name>
<keyword evidence="3" id="KW-1185">Reference proteome</keyword>
<proteinExistence type="predicted"/>
<comment type="caution">
    <text evidence="2">The sequence shown here is derived from an EMBL/GenBank/DDBJ whole genome shotgun (WGS) entry which is preliminary data.</text>
</comment>
<reference evidence="2 3" key="1">
    <citation type="submission" date="2020-05" db="EMBL/GenBank/DDBJ databases">
        <title>Genome Sequencing of Type Strains.</title>
        <authorList>
            <person name="Lemaire J.F."/>
            <person name="Inderbitzin P."/>
            <person name="Gregorio O.A."/>
            <person name="Collins S.B."/>
            <person name="Wespe N."/>
            <person name="Knight-Connoni V."/>
        </authorList>
    </citation>
    <scope>NUCLEOTIDE SEQUENCE [LARGE SCALE GENOMIC DNA]</scope>
    <source>
        <strain evidence="2 3">LMG 21957</strain>
    </source>
</reference>